<name>A0A1I2E6J4_9BURK</name>
<sequence>MQHTGTLYLSKTKPVVTTHEGDFALLLLLMDNLGKQGLEPYRVRWTGPEAEAFWNAHHADLQPGAPLDVELSNVRAVSGATRPPMPELRARVVRMTLRPRSTAARQHPTQATT</sequence>
<dbReference type="OrthoDB" id="8815720at2"/>
<proteinExistence type="predicted"/>
<evidence type="ECO:0000313" key="1">
    <source>
        <dbReference type="EMBL" id="SFE88239.1"/>
    </source>
</evidence>
<reference evidence="2" key="1">
    <citation type="submission" date="2016-10" db="EMBL/GenBank/DDBJ databases">
        <authorList>
            <person name="Varghese N."/>
            <person name="Submissions S."/>
        </authorList>
    </citation>
    <scope>NUCLEOTIDE SEQUENCE [LARGE SCALE GENOMIC DNA]</scope>
    <source>
        <strain evidence="2">DSM 27981</strain>
    </source>
</reference>
<dbReference type="AlphaFoldDB" id="A0A1I2E6J4"/>
<gene>
    <name evidence="1" type="ORF">SAMN04489711_106248</name>
</gene>
<keyword evidence="2" id="KW-1185">Reference proteome</keyword>
<accession>A0A1I2E6J4</accession>
<dbReference type="EMBL" id="FONX01000006">
    <property type="protein sequence ID" value="SFE88239.1"/>
    <property type="molecule type" value="Genomic_DNA"/>
</dbReference>
<organism evidence="1 2">
    <name type="scientific">Paracidovorax wautersii</name>
    <dbReference type="NCBI Taxonomy" id="1177982"/>
    <lineage>
        <taxon>Bacteria</taxon>
        <taxon>Pseudomonadati</taxon>
        <taxon>Pseudomonadota</taxon>
        <taxon>Betaproteobacteria</taxon>
        <taxon>Burkholderiales</taxon>
        <taxon>Comamonadaceae</taxon>
        <taxon>Paracidovorax</taxon>
    </lineage>
</organism>
<dbReference type="Proteomes" id="UP000199119">
    <property type="component" value="Unassembled WGS sequence"/>
</dbReference>
<evidence type="ECO:0000313" key="2">
    <source>
        <dbReference type="Proteomes" id="UP000199119"/>
    </source>
</evidence>
<protein>
    <submittedName>
        <fullName evidence="1">Uncharacterized protein</fullName>
    </submittedName>
</protein>
<dbReference type="STRING" id="1177982.SAMN04489711_106248"/>
<dbReference type="RefSeq" id="WP_092939609.1">
    <property type="nucleotide sequence ID" value="NZ_FONX01000006.1"/>
</dbReference>